<dbReference type="PANTHER" id="PTHR46551">
    <property type="entry name" value="SAP DOMAIN-CONTAINING RIBONUCLEOPROTEIN"/>
    <property type="match status" value="1"/>
</dbReference>
<dbReference type="GO" id="GO:0016973">
    <property type="term" value="P:poly(A)+ mRNA export from nucleus"/>
    <property type="evidence" value="ECO:0007669"/>
    <property type="project" value="TreeGrafter"/>
</dbReference>
<feature type="compositionally biased region" description="Basic and acidic residues" evidence="3">
    <location>
        <begin position="272"/>
        <end position="288"/>
    </location>
</feature>
<evidence type="ECO:0000256" key="2">
    <source>
        <dbReference type="ARBA" id="ARBA00046328"/>
    </source>
</evidence>
<feature type="region of interest" description="Disordered" evidence="3">
    <location>
        <begin position="266"/>
        <end position="288"/>
    </location>
</feature>
<dbReference type="FunFam" id="1.10.720.30:FF:000032">
    <property type="entry name" value="Blast:SAP domain-containing ribonucleoprotein"/>
    <property type="match status" value="1"/>
</dbReference>
<dbReference type="AlphaFoldDB" id="A0A1B0FUY7"/>
<feature type="domain" description="SAP" evidence="4">
    <location>
        <begin position="6"/>
        <end position="40"/>
    </location>
</feature>
<feature type="compositionally biased region" description="Polar residues" evidence="3">
    <location>
        <begin position="88"/>
        <end position="103"/>
    </location>
</feature>
<reference evidence="6" key="3">
    <citation type="submission" date="2020-05" db="UniProtKB">
        <authorList>
            <consortium name="EnsemblMetazoa"/>
        </authorList>
    </citation>
    <scope>IDENTIFICATION</scope>
    <source>
        <strain evidence="6">Jacobina</strain>
    </source>
</reference>
<sequence>MADTDFSKMKVADLKRELKNRGLSTAGNKNELQERLQMALLDSDPVLEDSTIISGDLDDDEVLNDEELENAKDLLEETSHEDAILASPTPSAESAAGVTTNKSPGEAPKEETQPPARKIVLKRKMIVIPPPEETSQKDSTNSVPEPGEVTSEKSDDASSVGECEKKVIKLSEMSAKERLELRMKKFGAPQTPDAKKLARAERFGSAATTPSASNGSSGASIDVLKKRAERFGGSVSTTMTKMENQEKLKKRQERFGASTVAGKISVSPTVKSEYESKAQQRLERFKTS</sequence>
<dbReference type="SUPFAM" id="SSF68906">
    <property type="entry name" value="SAP domain"/>
    <property type="match status" value="1"/>
</dbReference>
<protein>
    <submittedName>
        <fullName evidence="5">Putative nucleic acid-binding protein</fullName>
    </submittedName>
</protein>
<name>A0A1B0FUY7_LUTLO</name>
<dbReference type="EnsemblMetazoa" id="LLOJ001920-RA">
    <property type="protein sequence ID" value="LLOJ001920-PA"/>
    <property type="gene ID" value="LLOJ001920"/>
</dbReference>
<feature type="region of interest" description="Disordered" evidence="3">
    <location>
        <begin position="54"/>
        <end position="162"/>
    </location>
</feature>
<dbReference type="Proteomes" id="UP000092461">
    <property type="component" value="Unassembled WGS sequence"/>
</dbReference>
<evidence type="ECO:0000313" key="6">
    <source>
        <dbReference type="EnsemblMetazoa" id="LLOJ001920-PA"/>
    </source>
</evidence>
<dbReference type="VEuPathDB" id="VectorBase:LLONM1_009177"/>
<reference evidence="7" key="1">
    <citation type="submission" date="2012-05" db="EMBL/GenBank/DDBJ databases">
        <title>Whole Genome Assembly of Lutzomyia longipalpis.</title>
        <authorList>
            <person name="Richards S."/>
            <person name="Qu C."/>
            <person name="Dillon R."/>
            <person name="Worley K."/>
            <person name="Scherer S."/>
            <person name="Batterton M."/>
            <person name="Taylor A."/>
            <person name="Hawes A."/>
            <person name="Hernandez B."/>
            <person name="Kovar C."/>
            <person name="Mandapat C."/>
            <person name="Pham C."/>
            <person name="Qu C."/>
            <person name="Jing C."/>
            <person name="Bess C."/>
            <person name="Bandaranaike D."/>
            <person name="Ngo D."/>
            <person name="Ongeri F."/>
            <person name="Arias F."/>
            <person name="Lara F."/>
            <person name="Weissenberger G."/>
            <person name="Kamau G."/>
            <person name="Han H."/>
            <person name="Shen H."/>
            <person name="Dinh H."/>
            <person name="Khalil I."/>
            <person name="Jones J."/>
            <person name="Shafer J."/>
            <person name="Jayaseelan J."/>
            <person name="Quiroz J."/>
            <person name="Blankenburg K."/>
            <person name="Nguyen L."/>
            <person name="Jackson L."/>
            <person name="Francisco L."/>
            <person name="Tang L.-Y."/>
            <person name="Pu L.-L."/>
            <person name="Perales L."/>
            <person name="Lorensuhewa L."/>
            <person name="Munidasa M."/>
            <person name="Coyle M."/>
            <person name="Taylor M."/>
            <person name="Puazo M."/>
            <person name="Firestine M."/>
            <person name="Scheel M."/>
            <person name="Javaid M."/>
            <person name="Wang M."/>
            <person name="Li M."/>
            <person name="Tabassum N."/>
            <person name="Saada N."/>
            <person name="Osuji N."/>
            <person name="Aqrawi P."/>
            <person name="Fu Q."/>
            <person name="Thornton R."/>
            <person name="Raj R."/>
            <person name="Goodspeed R."/>
            <person name="Mata R."/>
            <person name="Najjar R."/>
            <person name="Gubbala S."/>
            <person name="Lee S."/>
            <person name="Denson S."/>
            <person name="Patil S."/>
            <person name="Macmil S."/>
            <person name="Qi S."/>
            <person name="Matskevitch T."/>
            <person name="Palculict T."/>
            <person name="Mathew T."/>
            <person name="Vee V."/>
            <person name="Velamala V."/>
            <person name="Korchina V."/>
            <person name="Cai W."/>
            <person name="Liu W."/>
            <person name="Dai W."/>
            <person name="Zou X."/>
            <person name="Zhu Y."/>
            <person name="Zhang Y."/>
            <person name="Wu Y.-Q."/>
            <person name="Xin Y."/>
            <person name="Nazarath L."/>
            <person name="Kovar C."/>
            <person name="Han Y."/>
            <person name="Muzny D."/>
            <person name="Gibbs R."/>
        </authorList>
    </citation>
    <scope>NUCLEOTIDE SEQUENCE [LARGE SCALE GENOMIC DNA]</scope>
    <source>
        <strain evidence="7">Jacobina</strain>
    </source>
</reference>
<dbReference type="InterPro" id="IPR036361">
    <property type="entry name" value="SAP_dom_sf"/>
</dbReference>
<dbReference type="SMART" id="SM00513">
    <property type="entry name" value="SAP"/>
    <property type="match status" value="1"/>
</dbReference>
<organism evidence="6 7">
    <name type="scientific">Lutzomyia longipalpis</name>
    <name type="common">Sand fly</name>
    <dbReference type="NCBI Taxonomy" id="7200"/>
    <lineage>
        <taxon>Eukaryota</taxon>
        <taxon>Metazoa</taxon>
        <taxon>Ecdysozoa</taxon>
        <taxon>Arthropoda</taxon>
        <taxon>Hexapoda</taxon>
        <taxon>Insecta</taxon>
        <taxon>Pterygota</taxon>
        <taxon>Neoptera</taxon>
        <taxon>Endopterygota</taxon>
        <taxon>Diptera</taxon>
        <taxon>Nematocera</taxon>
        <taxon>Psychodoidea</taxon>
        <taxon>Psychodidae</taxon>
        <taxon>Lutzomyia</taxon>
        <taxon>Lutzomyia</taxon>
    </lineage>
</organism>
<evidence type="ECO:0000313" key="7">
    <source>
        <dbReference type="Proteomes" id="UP000092461"/>
    </source>
</evidence>
<keyword evidence="7" id="KW-1185">Reference proteome</keyword>
<proteinExistence type="inferred from homology"/>
<dbReference type="VEuPathDB" id="VectorBase:LLOJ001920"/>
<dbReference type="InterPro" id="IPR003034">
    <property type="entry name" value="SAP_dom"/>
</dbReference>
<dbReference type="EMBL" id="AJWK01006428">
    <property type="status" value="NOT_ANNOTATED_CDS"/>
    <property type="molecule type" value="Genomic_DNA"/>
</dbReference>
<dbReference type="EMBL" id="GITU01006223">
    <property type="protein sequence ID" value="MBC1174926.1"/>
    <property type="molecule type" value="Transcribed_RNA"/>
</dbReference>
<accession>A0A1B0FUY7</accession>
<feature type="compositionally biased region" description="Basic and acidic residues" evidence="3">
    <location>
        <begin position="150"/>
        <end position="162"/>
    </location>
</feature>
<feature type="region of interest" description="Disordered" evidence="3">
    <location>
        <begin position="183"/>
        <end position="221"/>
    </location>
</feature>
<dbReference type="Pfam" id="PF02037">
    <property type="entry name" value="SAP"/>
    <property type="match status" value="1"/>
</dbReference>
<dbReference type="PROSITE" id="PS50800">
    <property type="entry name" value="SAP"/>
    <property type="match status" value="1"/>
</dbReference>
<keyword evidence="1" id="KW-0597">Phosphoprotein</keyword>
<evidence type="ECO:0000256" key="1">
    <source>
        <dbReference type="ARBA" id="ARBA00022553"/>
    </source>
</evidence>
<dbReference type="GO" id="GO:0005634">
    <property type="term" value="C:nucleus"/>
    <property type="evidence" value="ECO:0007669"/>
    <property type="project" value="TreeGrafter"/>
</dbReference>
<comment type="similarity">
    <text evidence="2">Belongs to the SAP domain-containing ribonucleoprotein family.</text>
</comment>
<evidence type="ECO:0000259" key="4">
    <source>
        <dbReference type="PROSITE" id="PS50800"/>
    </source>
</evidence>
<feature type="region of interest" description="Disordered" evidence="3">
    <location>
        <begin position="241"/>
        <end position="260"/>
    </location>
</feature>
<evidence type="ECO:0000256" key="3">
    <source>
        <dbReference type="SAM" id="MobiDB-lite"/>
    </source>
</evidence>
<feature type="compositionally biased region" description="Basic and acidic residues" evidence="3">
    <location>
        <begin position="193"/>
        <end position="202"/>
    </location>
</feature>
<dbReference type="Gene3D" id="1.10.720.30">
    <property type="entry name" value="SAP domain"/>
    <property type="match status" value="1"/>
</dbReference>
<reference evidence="5" key="2">
    <citation type="journal article" date="2020" name="BMC">
        <title>Leishmania infection induces a limited differential gene expression in the sand fly midgut.</title>
        <authorList>
            <person name="Coutinho-Abreu I.V."/>
            <person name="Serafim T.D."/>
            <person name="Meneses C."/>
            <person name="Kamhawi S."/>
            <person name="Oliveira F."/>
            <person name="Valenzuela J.G."/>
        </authorList>
    </citation>
    <scope>NUCLEOTIDE SEQUENCE</scope>
    <source>
        <strain evidence="5">Jacobina</strain>
        <tissue evidence="5">Midgut</tissue>
    </source>
</reference>
<feature type="compositionally biased region" description="Acidic residues" evidence="3">
    <location>
        <begin position="56"/>
        <end position="68"/>
    </location>
</feature>
<dbReference type="InterPro" id="IPR052240">
    <property type="entry name" value="SAP_domain_ribonucleoprotein"/>
</dbReference>
<feature type="compositionally biased region" description="Polar residues" evidence="3">
    <location>
        <begin position="206"/>
        <end position="219"/>
    </location>
</feature>
<dbReference type="PANTHER" id="PTHR46551:SF1">
    <property type="entry name" value="SAP DOMAIN-CONTAINING RIBONUCLEOPROTEIN"/>
    <property type="match status" value="1"/>
</dbReference>
<evidence type="ECO:0000313" key="5">
    <source>
        <dbReference type="EMBL" id="MBC1174926.1"/>
    </source>
</evidence>
<feature type="compositionally biased region" description="Basic and acidic residues" evidence="3">
    <location>
        <begin position="69"/>
        <end position="83"/>
    </location>
</feature>